<protein>
    <submittedName>
        <fullName evidence="1">Uncharacterized protein</fullName>
    </submittedName>
</protein>
<name>A0A7Z0MPZ7_9GAMM</name>
<reference evidence="1 2" key="1">
    <citation type="submission" date="2020-05" db="EMBL/GenBank/DDBJ databases">
        <title>Horizontal transmission and recombination maintain forever young bacterial symbiont genomes.</title>
        <authorList>
            <person name="Russell S.L."/>
            <person name="Pepper-Tunick E."/>
            <person name="Svedberg J."/>
            <person name="Byrne A."/>
            <person name="Ruelas Castillo J."/>
            <person name="Vollmers C."/>
            <person name="Beinart R.A."/>
            <person name="Corbett-Detig R."/>
        </authorList>
    </citation>
    <scope>NUCLEOTIDE SEQUENCE [LARGE SCALE GENOMIC DNA]</scope>
    <source>
        <strain evidence="1">4727-3</strain>
    </source>
</reference>
<evidence type="ECO:0000313" key="2">
    <source>
        <dbReference type="Proteomes" id="UP000537890"/>
    </source>
</evidence>
<dbReference type="AlphaFoldDB" id="A0A7Z0MPZ7"/>
<dbReference type="EMBL" id="JACCHS010000154">
    <property type="protein sequence ID" value="NYT47457.1"/>
    <property type="molecule type" value="Genomic_DNA"/>
</dbReference>
<accession>A0A7Z0MPZ7</accession>
<organism evidence="1 2">
    <name type="scientific">Candidatus Methanofishera endochildressiae</name>
    <dbReference type="NCBI Taxonomy" id="2738884"/>
    <lineage>
        <taxon>Bacteria</taxon>
        <taxon>Pseudomonadati</taxon>
        <taxon>Pseudomonadota</taxon>
        <taxon>Gammaproteobacteria</taxon>
        <taxon>Candidatus Methanofishera</taxon>
    </lineage>
</organism>
<proteinExistence type="predicted"/>
<gene>
    <name evidence="1" type="ORF">H0A75_07650</name>
</gene>
<sequence length="45" mass="4985">MCYHSTDDKQKPCPNIDAIIPCLSVAVDTKITASYPDDETQLKQS</sequence>
<comment type="caution">
    <text evidence="1">The sequence shown here is derived from an EMBL/GenBank/DDBJ whole genome shotgun (WGS) entry which is preliminary data.</text>
</comment>
<evidence type="ECO:0000313" key="1">
    <source>
        <dbReference type="EMBL" id="NYT47457.1"/>
    </source>
</evidence>
<dbReference type="Proteomes" id="UP000537890">
    <property type="component" value="Unassembled WGS sequence"/>
</dbReference>